<gene>
    <name evidence="1" type="ORF">CXU22_03645</name>
</gene>
<dbReference type="OrthoDB" id="9804725at2"/>
<reference evidence="1 2" key="1">
    <citation type="journal article" date="2017" name="BMC Genomics">
        <title>Genome sequencing of 39 Akkermansia muciniphila isolates reveals its population structure, genomic and functional diverisity, and global distribution in mammalian gut microbiotas.</title>
        <authorList>
            <person name="Guo X."/>
            <person name="Li S."/>
            <person name="Zhang J."/>
            <person name="Wu F."/>
            <person name="Li X."/>
            <person name="Wu D."/>
            <person name="Zhang M."/>
            <person name="Ou Z."/>
            <person name="Jie Z."/>
            <person name="Yan Q."/>
            <person name="Li P."/>
            <person name="Yi J."/>
            <person name="Peng Y."/>
        </authorList>
    </citation>
    <scope>NUCLEOTIDE SEQUENCE [LARGE SCALE GENOMIC DNA]</scope>
    <source>
        <strain evidence="1 2">GP24</strain>
    </source>
</reference>
<evidence type="ECO:0000313" key="2">
    <source>
        <dbReference type="Proteomes" id="UP000236000"/>
    </source>
</evidence>
<evidence type="ECO:0000313" key="1">
    <source>
        <dbReference type="EMBL" id="PNC18900.1"/>
    </source>
</evidence>
<dbReference type="EMBL" id="PJKA01000006">
    <property type="protein sequence ID" value="PNC18900.1"/>
    <property type="molecule type" value="Genomic_DNA"/>
</dbReference>
<accession>A0A2N8HF52</accession>
<name>A0A2N8HF52_9BACT</name>
<comment type="caution">
    <text evidence="1">The sequence shown here is derived from an EMBL/GenBank/DDBJ whole genome shotgun (WGS) entry which is preliminary data.</text>
</comment>
<proteinExistence type="predicted"/>
<dbReference type="RefSeq" id="WP_102712659.1">
    <property type="nucleotide sequence ID" value="NZ_PJKA01000006.1"/>
</dbReference>
<dbReference type="Proteomes" id="UP000236000">
    <property type="component" value="Unassembled WGS sequence"/>
</dbReference>
<sequence>MKKVVFINFGSARFTHRQMLQLLSAKLAGKADQVYGFQPKHLKELGFYGTHPWFHPSQRGFAFWSWKPFIIHHALRQVQDGDMVIYSDVGRPWVRMFHHSLGSVQRWLEELRQDIMPGIYIPYTGTIENWTKAATLNQMEALSPDMLNSPPIQTSFSVWRKTPATVRLAEEWEEKCRHLPLVGDYDTNTDIPNGPSFKDHRHDQAIFSILCFQRQLKALDAIGGQRPEVDKDLDAWLQLQGAPPSGACTDALLNGLSATTRKLESAVRTCLRK</sequence>
<organism evidence="1 2">
    <name type="scientific">Akkermansia muciniphila</name>
    <dbReference type="NCBI Taxonomy" id="239935"/>
    <lineage>
        <taxon>Bacteria</taxon>
        <taxon>Pseudomonadati</taxon>
        <taxon>Verrucomicrobiota</taxon>
        <taxon>Verrucomicrobiia</taxon>
        <taxon>Verrucomicrobiales</taxon>
        <taxon>Akkermansiaceae</taxon>
        <taxon>Akkermansia</taxon>
    </lineage>
</organism>
<protein>
    <submittedName>
        <fullName evidence="1">Uncharacterized protein</fullName>
    </submittedName>
</protein>
<dbReference type="AlphaFoldDB" id="A0A2N8HF52"/>